<dbReference type="InterPro" id="IPR015590">
    <property type="entry name" value="Aldehyde_DH_dom"/>
</dbReference>
<dbReference type="Gene3D" id="3.40.309.10">
    <property type="entry name" value="Aldehyde Dehydrogenase, Chain A, domain 2"/>
    <property type="match status" value="1"/>
</dbReference>
<evidence type="ECO:0000313" key="4">
    <source>
        <dbReference type="EMBL" id="GHH67132.1"/>
    </source>
</evidence>
<dbReference type="SUPFAM" id="SSF53720">
    <property type="entry name" value="ALDH-like"/>
    <property type="match status" value="1"/>
</dbReference>
<proteinExistence type="predicted"/>
<comment type="caution">
    <text evidence="4">The sequence shown here is derived from an EMBL/GenBank/DDBJ whole genome shotgun (WGS) entry which is preliminary data.</text>
</comment>
<dbReference type="GO" id="GO:0016620">
    <property type="term" value="F:oxidoreductase activity, acting on the aldehyde or oxo group of donors, NAD or NADP as acceptor"/>
    <property type="evidence" value="ECO:0007669"/>
    <property type="project" value="InterPro"/>
</dbReference>
<dbReference type="Pfam" id="PF00171">
    <property type="entry name" value="Aldedh"/>
    <property type="match status" value="1"/>
</dbReference>
<dbReference type="RefSeq" id="WP_190210628.1">
    <property type="nucleotide sequence ID" value="NZ_BNBO01000008.1"/>
</dbReference>
<sequence>MSVVRIDPVTGGRPVPSSDRATLLGVTGEPLADIGQAPRLLAQAALNELRRNADGVPPGAALIAEAARLFAGADLDGESVDDYVGRVTLSTGLTAATVRLAVEDLVKEIVALPETTAAELPVTDFGSGFRTRWVPRGRVFAGVMASNHPVPNATWVQAVYHGYSVLVRPGSRDPFTPRRLVAALLRAGLPADRLAFLPSSREVGEFLLRKADRGIIYGGRQAVETWQGDDSIAVRGPGSTKAFLDADLDDTLLDHLVTSASFDGGTRCTNLSAVLTTRPVAEVADRLARRLSTLPVLPADHPDASLLVLDAHRAEQIRRQTAELRTELTDHSARHDAHEPFVRLEDGSLLPRPLVLSADRAGHPAVGTELPFPFIVVAPWTEADGTAPLRESLVLNLLTEREDLAERALLEPTVRKVTRGTVLPWTAVPGIPHDDNYTQFLLEPKGVVSGDIDTKAGRHLAST</sequence>
<dbReference type="InterPro" id="IPR016162">
    <property type="entry name" value="Ald_DH_N"/>
</dbReference>
<accession>A0A919FK52</accession>
<reference evidence="4" key="1">
    <citation type="journal article" date="2014" name="Int. J. Syst. Evol. Microbiol.">
        <title>Complete genome sequence of Corynebacterium casei LMG S-19264T (=DSM 44701T), isolated from a smear-ripened cheese.</title>
        <authorList>
            <consortium name="US DOE Joint Genome Institute (JGI-PGF)"/>
            <person name="Walter F."/>
            <person name="Albersmeier A."/>
            <person name="Kalinowski J."/>
            <person name="Ruckert C."/>
        </authorList>
    </citation>
    <scope>NUCLEOTIDE SEQUENCE</scope>
    <source>
        <strain evidence="4">JCM 4646</strain>
    </source>
</reference>
<dbReference type="GeneID" id="95352670"/>
<feature type="domain" description="Aldehyde dehydrogenase" evidence="3">
    <location>
        <begin position="88"/>
        <end position="330"/>
    </location>
</feature>
<protein>
    <submittedName>
        <fullName evidence="4">Aldehyde dehydrogenase</fullName>
    </submittedName>
</protein>
<feature type="region of interest" description="Disordered" evidence="2">
    <location>
        <begin position="1"/>
        <end position="20"/>
    </location>
</feature>
<organism evidence="4 5">
    <name type="scientific">Kitasatospora indigofera</name>
    <dbReference type="NCBI Taxonomy" id="67307"/>
    <lineage>
        <taxon>Bacteria</taxon>
        <taxon>Bacillati</taxon>
        <taxon>Actinomycetota</taxon>
        <taxon>Actinomycetes</taxon>
        <taxon>Kitasatosporales</taxon>
        <taxon>Streptomycetaceae</taxon>
        <taxon>Kitasatospora</taxon>
    </lineage>
</organism>
<evidence type="ECO:0000259" key="3">
    <source>
        <dbReference type="Pfam" id="PF00171"/>
    </source>
</evidence>
<keyword evidence="5" id="KW-1185">Reference proteome</keyword>
<dbReference type="InterPro" id="IPR016163">
    <property type="entry name" value="Ald_DH_C"/>
</dbReference>
<dbReference type="EMBL" id="BNBO01000008">
    <property type="protein sequence ID" value="GHH67132.1"/>
    <property type="molecule type" value="Genomic_DNA"/>
</dbReference>
<dbReference type="AlphaFoldDB" id="A0A919FK52"/>
<dbReference type="Proteomes" id="UP000617734">
    <property type="component" value="Unassembled WGS sequence"/>
</dbReference>
<gene>
    <name evidence="4" type="ORF">GCM10018781_22000</name>
</gene>
<name>A0A919FK52_9ACTN</name>
<evidence type="ECO:0000256" key="1">
    <source>
        <dbReference type="ARBA" id="ARBA00023002"/>
    </source>
</evidence>
<evidence type="ECO:0000256" key="2">
    <source>
        <dbReference type="SAM" id="MobiDB-lite"/>
    </source>
</evidence>
<dbReference type="InterPro" id="IPR016161">
    <property type="entry name" value="Ald_DH/histidinol_DH"/>
</dbReference>
<dbReference type="Gene3D" id="3.40.605.10">
    <property type="entry name" value="Aldehyde Dehydrogenase, Chain A, domain 1"/>
    <property type="match status" value="1"/>
</dbReference>
<keyword evidence="1" id="KW-0560">Oxidoreductase</keyword>
<evidence type="ECO:0000313" key="5">
    <source>
        <dbReference type="Proteomes" id="UP000617734"/>
    </source>
</evidence>
<reference evidence="4" key="2">
    <citation type="submission" date="2020-09" db="EMBL/GenBank/DDBJ databases">
        <authorList>
            <person name="Sun Q."/>
            <person name="Ohkuma M."/>
        </authorList>
    </citation>
    <scope>NUCLEOTIDE SEQUENCE</scope>
    <source>
        <strain evidence="4">JCM 4646</strain>
    </source>
</reference>